<evidence type="ECO:0000313" key="1">
    <source>
        <dbReference type="EMBL" id="MDE1464808.1"/>
    </source>
</evidence>
<sequence length="188" mass="21649">MTVNVMALLAHGSINYEGVPGGTPQLTAEDVAGALGMGSLPREAYLLGLLKYAGDKTVLHELDTLVQKYVIGVGVKEKWREPWPNDKKRSLVFFKQFARLMINEIVFENLCDVCKGTGIDKRSNKFRKCNCNDGKRPLTKMKQAEFCGIFEKCWRVRWHTRYEECLKQAHKWHAQIIFHLSEYLEKNK</sequence>
<proteinExistence type="predicted"/>
<reference evidence="1 2" key="1">
    <citation type="submission" date="2022-11" db="EMBL/GenBank/DDBJ databases">
        <title>Spartinivicinus poritis sp. nov., isolated from scleractinian coral Porites lutea.</title>
        <authorList>
            <person name="Zhang G."/>
            <person name="Cai L."/>
            <person name="Wei Q."/>
        </authorList>
    </citation>
    <scope>NUCLEOTIDE SEQUENCE [LARGE SCALE GENOMIC DNA]</scope>
    <source>
        <strain evidence="1 2">A2-2</strain>
    </source>
</reference>
<dbReference type="EMBL" id="JAPMOU010000043">
    <property type="protein sequence ID" value="MDE1464808.1"/>
    <property type="molecule type" value="Genomic_DNA"/>
</dbReference>
<keyword evidence="2" id="KW-1185">Reference proteome</keyword>
<gene>
    <name evidence="1" type="ORF">ORQ98_22870</name>
</gene>
<comment type="caution">
    <text evidence="1">The sequence shown here is derived from an EMBL/GenBank/DDBJ whole genome shotgun (WGS) entry which is preliminary data.</text>
</comment>
<dbReference type="Proteomes" id="UP001528823">
    <property type="component" value="Unassembled WGS sequence"/>
</dbReference>
<evidence type="ECO:0000313" key="2">
    <source>
        <dbReference type="Proteomes" id="UP001528823"/>
    </source>
</evidence>
<accession>A0ABT5UEJ9</accession>
<evidence type="ECO:0008006" key="3">
    <source>
        <dbReference type="Google" id="ProtNLM"/>
    </source>
</evidence>
<dbReference type="RefSeq" id="WP_274691117.1">
    <property type="nucleotide sequence ID" value="NZ_JAPMOU010000043.1"/>
</dbReference>
<protein>
    <recommendedName>
        <fullName evidence="3">Antitermination protein</fullName>
    </recommendedName>
</protein>
<organism evidence="1 2">
    <name type="scientific">Spartinivicinus poritis</name>
    <dbReference type="NCBI Taxonomy" id="2994640"/>
    <lineage>
        <taxon>Bacteria</taxon>
        <taxon>Pseudomonadati</taxon>
        <taxon>Pseudomonadota</taxon>
        <taxon>Gammaproteobacteria</taxon>
        <taxon>Oceanospirillales</taxon>
        <taxon>Zooshikellaceae</taxon>
        <taxon>Spartinivicinus</taxon>
    </lineage>
</organism>
<name>A0ABT5UEJ9_9GAMM</name>